<dbReference type="RefSeq" id="WP_015891961.1">
    <property type="nucleotide sequence ID" value="NC_012491.1"/>
</dbReference>
<feature type="compositionally biased region" description="Low complexity" evidence="1">
    <location>
        <begin position="37"/>
        <end position="54"/>
    </location>
</feature>
<dbReference type="AlphaFoldDB" id="C0ZFW0"/>
<protein>
    <recommendedName>
        <fullName evidence="3">Bacterial spore germination immunoglobulin-like domain-containing protein</fullName>
    </recommendedName>
</protein>
<proteinExistence type="predicted"/>
<dbReference type="Pfam" id="PF10648">
    <property type="entry name" value="Gmad2"/>
    <property type="match status" value="1"/>
</dbReference>
<name>C0ZFW0_BREBN</name>
<accession>C0ZFW0</accession>
<dbReference type="HOGENOM" id="CLU_1583385_0_0_9"/>
<dbReference type="KEGG" id="bbe:BBR47_36920"/>
<feature type="region of interest" description="Disordered" evidence="1">
    <location>
        <begin position="16"/>
        <end position="71"/>
    </location>
</feature>
<feature type="signal peptide" evidence="2">
    <location>
        <begin position="1"/>
        <end position="20"/>
    </location>
</feature>
<keyword evidence="2" id="KW-0732">Signal</keyword>
<dbReference type="eggNOG" id="COG5401">
    <property type="taxonomic scope" value="Bacteria"/>
</dbReference>
<gene>
    <name evidence="4" type="ordered locus">BBR47_36920</name>
</gene>
<feature type="chain" id="PRO_5002903567" description="Bacterial spore germination immunoglobulin-like domain-containing protein" evidence="2">
    <location>
        <begin position="21"/>
        <end position="168"/>
    </location>
</feature>
<dbReference type="STRING" id="358681.BBR47_36920"/>
<feature type="domain" description="Bacterial spore germination immunoglobulin-like" evidence="3">
    <location>
        <begin position="83"/>
        <end position="157"/>
    </location>
</feature>
<dbReference type="EMBL" id="AP008955">
    <property type="protein sequence ID" value="BAH44669.1"/>
    <property type="molecule type" value="Genomic_DNA"/>
</dbReference>
<keyword evidence="5" id="KW-1185">Reference proteome</keyword>
<sequence length="168" mass="18286">MKKMLLLLLTIGLLQGCSSGTDSPSTPTEQQKPPVATKPETPTSEPPATTQPTTPEKPPTNQTGQQETVYGNDIFRNVTVKKTAQDTYEIKGQASVFEAVLNYVVEDGHNELTQGSVQASTAAPDWGDFTHTLKVKKAEPNSTLTLILFETSMKDGSRRMELIIPLPE</sequence>
<feature type="compositionally biased region" description="Polar residues" evidence="1">
    <location>
        <begin position="16"/>
        <end position="31"/>
    </location>
</feature>
<evidence type="ECO:0000259" key="3">
    <source>
        <dbReference type="Pfam" id="PF10648"/>
    </source>
</evidence>
<evidence type="ECO:0000256" key="2">
    <source>
        <dbReference type="SAM" id="SignalP"/>
    </source>
</evidence>
<reference evidence="4 5" key="1">
    <citation type="submission" date="2005-03" db="EMBL/GenBank/DDBJ databases">
        <title>Brevibacillus brevis strain 47, complete genome.</title>
        <authorList>
            <person name="Hosoyama A."/>
            <person name="Yamada R."/>
            <person name="Hongo Y."/>
            <person name="Terui Y."/>
            <person name="Ankai A."/>
            <person name="Masuyama W."/>
            <person name="Sekiguchi M."/>
            <person name="Takeda T."/>
            <person name="Asano K."/>
            <person name="Ohji S."/>
            <person name="Ichikawa N."/>
            <person name="Narita S."/>
            <person name="Aoki N."/>
            <person name="Miura H."/>
            <person name="Matsushita S."/>
            <person name="Sekigawa T."/>
            <person name="Yamagata H."/>
            <person name="Yoshikawa H."/>
            <person name="Udaka S."/>
            <person name="Tanikawa S."/>
            <person name="Fujita N."/>
        </authorList>
    </citation>
    <scope>NUCLEOTIDE SEQUENCE [LARGE SCALE GENOMIC DNA]</scope>
    <source>
        <strain evidence="5">47 / JCM 6285 / NBRC 100599</strain>
    </source>
</reference>
<evidence type="ECO:0000256" key="1">
    <source>
        <dbReference type="SAM" id="MobiDB-lite"/>
    </source>
</evidence>
<dbReference type="InterPro" id="IPR018911">
    <property type="entry name" value="Gmad2_Ig-like_dom"/>
</dbReference>
<dbReference type="Proteomes" id="UP000001877">
    <property type="component" value="Chromosome"/>
</dbReference>
<dbReference type="PROSITE" id="PS51257">
    <property type="entry name" value="PROKAR_LIPOPROTEIN"/>
    <property type="match status" value="1"/>
</dbReference>
<organism evidence="4 5">
    <name type="scientific">Brevibacillus brevis (strain 47 / JCM 6285 / NBRC 100599)</name>
    <dbReference type="NCBI Taxonomy" id="358681"/>
    <lineage>
        <taxon>Bacteria</taxon>
        <taxon>Bacillati</taxon>
        <taxon>Bacillota</taxon>
        <taxon>Bacilli</taxon>
        <taxon>Bacillales</taxon>
        <taxon>Paenibacillaceae</taxon>
        <taxon>Brevibacillus</taxon>
    </lineage>
</organism>
<evidence type="ECO:0000313" key="5">
    <source>
        <dbReference type="Proteomes" id="UP000001877"/>
    </source>
</evidence>
<evidence type="ECO:0000313" key="4">
    <source>
        <dbReference type="EMBL" id="BAH44669.1"/>
    </source>
</evidence>